<evidence type="ECO:0000313" key="2">
    <source>
        <dbReference type="EMBL" id="MEN3749384.1"/>
    </source>
</evidence>
<proteinExistence type="predicted"/>
<dbReference type="RefSeq" id="WP_346248423.1">
    <property type="nucleotide sequence ID" value="NZ_JBDIZK010000013.1"/>
</dbReference>
<keyword evidence="3" id="KW-1185">Reference proteome</keyword>
<dbReference type="InterPro" id="IPR054209">
    <property type="entry name" value="DUF6916"/>
</dbReference>
<sequence length="131" mass="14331">MSEEFAPSRRQFFVAGAVAAAALPGASSVTSLFADKPFDMQDLAEWKSHVGKQFFLNDQTQMTLVAVKGGQKQPAVGQKRRHNFTAVFETDRQVESDGLYRVAHAELGHAQLYLQPGVSTRGAPTMRATFS</sequence>
<feature type="domain" description="DUF6916" evidence="1">
    <location>
        <begin position="43"/>
        <end position="129"/>
    </location>
</feature>
<dbReference type="EMBL" id="JBDIZK010000013">
    <property type="protein sequence ID" value="MEN3749384.1"/>
    <property type="molecule type" value="Genomic_DNA"/>
</dbReference>
<name>A0ABV0BCX4_9SPHN</name>
<reference evidence="2 3" key="1">
    <citation type="submission" date="2024-05" db="EMBL/GenBank/DDBJ databases">
        <title>Sphingomonas sp. HF-S3 16S ribosomal RNA gene Genome sequencing and assembly.</title>
        <authorList>
            <person name="Lee H."/>
        </authorList>
    </citation>
    <scope>NUCLEOTIDE SEQUENCE [LARGE SCALE GENOMIC DNA]</scope>
    <source>
        <strain evidence="2 3">HF-S3</strain>
    </source>
</reference>
<protein>
    <recommendedName>
        <fullName evidence="1">DUF6916 domain-containing protein</fullName>
    </recommendedName>
</protein>
<dbReference type="Pfam" id="PF21880">
    <property type="entry name" value="DUF6916"/>
    <property type="match status" value="1"/>
</dbReference>
<dbReference type="Proteomes" id="UP001427805">
    <property type="component" value="Unassembled WGS sequence"/>
</dbReference>
<accession>A0ABV0BCX4</accession>
<dbReference type="InterPro" id="IPR006311">
    <property type="entry name" value="TAT_signal"/>
</dbReference>
<evidence type="ECO:0000259" key="1">
    <source>
        <dbReference type="Pfam" id="PF21880"/>
    </source>
</evidence>
<evidence type="ECO:0000313" key="3">
    <source>
        <dbReference type="Proteomes" id="UP001427805"/>
    </source>
</evidence>
<gene>
    <name evidence="2" type="ORF">TPR58_19575</name>
</gene>
<organism evidence="2 3">
    <name type="scientific">Sphingomonas rustica</name>
    <dbReference type="NCBI Taxonomy" id="3103142"/>
    <lineage>
        <taxon>Bacteria</taxon>
        <taxon>Pseudomonadati</taxon>
        <taxon>Pseudomonadota</taxon>
        <taxon>Alphaproteobacteria</taxon>
        <taxon>Sphingomonadales</taxon>
        <taxon>Sphingomonadaceae</taxon>
        <taxon>Sphingomonas</taxon>
    </lineage>
</organism>
<comment type="caution">
    <text evidence="2">The sequence shown here is derived from an EMBL/GenBank/DDBJ whole genome shotgun (WGS) entry which is preliminary data.</text>
</comment>
<dbReference type="PROSITE" id="PS51318">
    <property type="entry name" value="TAT"/>
    <property type="match status" value="1"/>
</dbReference>